<keyword evidence="5" id="KW-0347">Helicase</keyword>
<dbReference type="GO" id="GO:0003724">
    <property type="term" value="F:RNA helicase activity"/>
    <property type="evidence" value="ECO:0007669"/>
    <property type="project" value="UniProtKB-EC"/>
</dbReference>
<dbReference type="InterPro" id="IPR011989">
    <property type="entry name" value="ARM-like"/>
</dbReference>
<dbReference type="PROSITE" id="PS51203">
    <property type="entry name" value="CS"/>
    <property type="match status" value="1"/>
</dbReference>
<evidence type="ECO:0000313" key="11">
    <source>
        <dbReference type="EMBL" id="KAK2191310.1"/>
    </source>
</evidence>
<evidence type="ECO:0000256" key="1">
    <source>
        <dbReference type="ARBA" id="ARBA00012552"/>
    </source>
</evidence>
<dbReference type="AlphaFoldDB" id="A0AAD9PB03"/>
<dbReference type="InterPro" id="IPR000225">
    <property type="entry name" value="Armadillo"/>
</dbReference>
<dbReference type="Gene3D" id="2.40.50.90">
    <property type="match status" value="1"/>
</dbReference>
<dbReference type="Gene3D" id="2.60.40.790">
    <property type="match status" value="1"/>
</dbReference>
<organism evidence="11 12">
    <name type="scientific">Ridgeia piscesae</name>
    <name type="common">Tubeworm</name>
    <dbReference type="NCBI Taxonomy" id="27915"/>
    <lineage>
        <taxon>Eukaryota</taxon>
        <taxon>Metazoa</taxon>
        <taxon>Spiralia</taxon>
        <taxon>Lophotrochozoa</taxon>
        <taxon>Annelida</taxon>
        <taxon>Polychaeta</taxon>
        <taxon>Sedentaria</taxon>
        <taxon>Canalipalpata</taxon>
        <taxon>Sabellida</taxon>
        <taxon>Siboglinidae</taxon>
        <taxon>Ridgeia</taxon>
    </lineage>
</organism>
<dbReference type="InterPro" id="IPR016024">
    <property type="entry name" value="ARM-type_fold"/>
</dbReference>
<evidence type="ECO:0000259" key="9">
    <source>
        <dbReference type="PROSITE" id="PS50304"/>
    </source>
</evidence>
<dbReference type="SMART" id="SM00333">
    <property type="entry name" value="TUDOR"/>
    <property type="match status" value="1"/>
</dbReference>
<evidence type="ECO:0000256" key="6">
    <source>
        <dbReference type="ARBA" id="ARBA00022840"/>
    </source>
</evidence>
<accession>A0AAD9PB03</accession>
<evidence type="ECO:0000256" key="4">
    <source>
        <dbReference type="ARBA" id="ARBA00022801"/>
    </source>
</evidence>
<evidence type="ECO:0000256" key="8">
    <source>
        <dbReference type="SAM" id="MobiDB-lite"/>
    </source>
</evidence>
<dbReference type="SUPFAM" id="SSF48371">
    <property type="entry name" value="ARM repeat"/>
    <property type="match status" value="1"/>
</dbReference>
<evidence type="ECO:0000256" key="5">
    <source>
        <dbReference type="ARBA" id="ARBA00022806"/>
    </source>
</evidence>
<dbReference type="InterPro" id="IPR002999">
    <property type="entry name" value="Tudor"/>
</dbReference>
<dbReference type="FunFam" id="2.30.30.140:FF:000018">
    <property type="entry name" value="Serine/threonine-protein kinase 31"/>
    <property type="match status" value="1"/>
</dbReference>
<evidence type="ECO:0000259" key="10">
    <source>
        <dbReference type="PROSITE" id="PS51203"/>
    </source>
</evidence>
<reference evidence="11" key="1">
    <citation type="journal article" date="2023" name="Mol. Biol. Evol.">
        <title>Third-Generation Sequencing Reveals the Adaptive Role of the Epigenome in Three Deep-Sea Polychaetes.</title>
        <authorList>
            <person name="Perez M."/>
            <person name="Aroh O."/>
            <person name="Sun Y."/>
            <person name="Lan Y."/>
            <person name="Juniper S.K."/>
            <person name="Young C.R."/>
            <person name="Angers B."/>
            <person name="Qian P.Y."/>
        </authorList>
    </citation>
    <scope>NUCLEOTIDE SEQUENCE</scope>
    <source>
        <strain evidence="11">R07B-5</strain>
    </source>
</reference>
<dbReference type="Proteomes" id="UP001209878">
    <property type="component" value="Unassembled WGS sequence"/>
</dbReference>
<dbReference type="GO" id="GO:0042078">
    <property type="term" value="P:germ-line stem cell division"/>
    <property type="evidence" value="ECO:0007669"/>
    <property type="project" value="TreeGrafter"/>
</dbReference>
<keyword evidence="2" id="KW-0677">Repeat</keyword>
<dbReference type="PANTHER" id="PTHR22655:SF2">
    <property type="entry name" value="ATP-DEPENDENT RNA HELICASE TDRD12-RELATED"/>
    <property type="match status" value="1"/>
</dbReference>
<dbReference type="GO" id="GO:0005524">
    <property type="term" value="F:ATP binding"/>
    <property type="evidence" value="ECO:0007669"/>
    <property type="project" value="UniProtKB-KW"/>
</dbReference>
<dbReference type="SUPFAM" id="SSF63748">
    <property type="entry name" value="Tudor/PWWP/MBT"/>
    <property type="match status" value="1"/>
</dbReference>
<keyword evidence="3" id="KW-0547">Nucleotide-binding</keyword>
<keyword evidence="6" id="KW-0067">ATP-binding</keyword>
<gene>
    <name evidence="11" type="ORF">NP493_54g01043</name>
</gene>
<evidence type="ECO:0000256" key="2">
    <source>
        <dbReference type="ARBA" id="ARBA00022737"/>
    </source>
</evidence>
<dbReference type="InterPro" id="IPR007052">
    <property type="entry name" value="CS_dom"/>
</dbReference>
<dbReference type="SUPFAM" id="SSF49764">
    <property type="entry name" value="HSP20-like chaperones"/>
    <property type="match status" value="1"/>
</dbReference>
<feature type="domain" description="CS" evidence="10">
    <location>
        <begin position="647"/>
        <end position="735"/>
    </location>
</feature>
<dbReference type="GO" id="GO:0016787">
    <property type="term" value="F:hydrolase activity"/>
    <property type="evidence" value="ECO:0007669"/>
    <property type="project" value="UniProtKB-KW"/>
</dbReference>
<name>A0AAD9PB03_RIDPI</name>
<comment type="caution">
    <text evidence="11">The sequence shown here is derived from an EMBL/GenBank/DDBJ whole genome shotgun (WGS) entry which is preliminary data.</text>
</comment>
<sequence length="823" mass="92311">MHVSSLGCSLWLDPMVKRSHLPAINVTINETSIRSQLLQSDLAMENSQHLHLLYRACQGRLSLPDNPTALSAKTAYTAQGLFMDPEMATFPDDTEHVSVFVSAVAHPDFVYVQMTANKDRLLDLTDAIGVHVKLSSFCELKHIDCGLLVLAKFTADERWYRAKVVAVGDDDTFDVFFVDTGEQEWLGRDDLQPLPMKFQSLPFQAIECNLYHLEPPGEEWTDSVGDFLWEITRDNNDIPKTLIAQALHKTEARSSGQYRYTIKLYDTSKEYDVEIGQFLIAKGYARPSSTLIQELLPDTSSTEQVGFLQIPTLCAQILRSQQAEETVRLATEVQHIIAVNQRRKDAMREAGIAQCLCHILGHLSSARVVSAIVTSLTFFALNNDRNCEALDEVGVVNTICVLLDQMTEWDIQEPMCRCVRVLASNLTCRVGLLRRGALRILAAVIHSHVTTNDKLLDIACDAVCHLVTELADSDIVYITSSKCIEALCVCLANTSNSAALSKCMTALDKLATCSALRDTIRKFGGVKTLCHHLATGTSVPVLELTVQTLTSVTNGNLFNKDEMIAQEGTEILQRLKKDSRLSEVTRTQCATLHQQLVRMTASQQGHRQLRETHTRTNQSDCTSHQRSKLKIEPLPAKYCSSHVALRSAKPDISWHQDRWNLLLTVQVKDVRHTDNLCTFSQDTVTFRTVVDSTEYEFSFHLYELIVPAKCEVAVNHGDVKLGLRKVTAGCWPRLLKLKQMLPYLRTDFEKYIDSDSESDTDCHPPLTLARRSGLPTVPFSITDRPPISVTCRMEESWETDNSDSDDSSNSLYHEQDHAGYFQL</sequence>
<keyword evidence="12" id="KW-1185">Reference proteome</keyword>
<dbReference type="Pfam" id="PF00567">
    <property type="entry name" value="TUDOR"/>
    <property type="match status" value="1"/>
</dbReference>
<keyword evidence="4" id="KW-0378">Hydrolase</keyword>
<dbReference type="EMBL" id="JAODUO010000054">
    <property type="protein sequence ID" value="KAK2191310.1"/>
    <property type="molecule type" value="Genomic_DNA"/>
</dbReference>
<dbReference type="PROSITE" id="PS50304">
    <property type="entry name" value="TUDOR"/>
    <property type="match status" value="1"/>
</dbReference>
<dbReference type="EC" id="3.6.4.13" evidence="1"/>
<feature type="domain" description="Tudor" evidence="9">
    <location>
        <begin position="142"/>
        <end position="201"/>
    </location>
</feature>
<dbReference type="InterPro" id="IPR035437">
    <property type="entry name" value="SNase_OB-fold_sf"/>
</dbReference>
<dbReference type="SMART" id="SM00185">
    <property type="entry name" value="ARM"/>
    <property type="match status" value="4"/>
</dbReference>
<comment type="catalytic activity">
    <reaction evidence="7">
        <text>ATP + H2O = ADP + phosphate + H(+)</text>
        <dbReference type="Rhea" id="RHEA:13065"/>
        <dbReference type="ChEBI" id="CHEBI:15377"/>
        <dbReference type="ChEBI" id="CHEBI:15378"/>
        <dbReference type="ChEBI" id="CHEBI:30616"/>
        <dbReference type="ChEBI" id="CHEBI:43474"/>
        <dbReference type="ChEBI" id="CHEBI:456216"/>
        <dbReference type="EC" id="3.6.4.13"/>
    </reaction>
</comment>
<dbReference type="InterPro" id="IPR008978">
    <property type="entry name" value="HSP20-like_chaperone"/>
</dbReference>
<evidence type="ECO:0000256" key="7">
    <source>
        <dbReference type="ARBA" id="ARBA00047984"/>
    </source>
</evidence>
<feature type="region of interest" description="Disordered" evidence="8">
    <location>
        <begin position="794"/>
        <end position="823"/>
    </location>
</feature>
<dbReference type="Gene3D" id="2.30.30.140">
    <property type="match status" value="1"/>
</dbReference>
<dbReference type="Gene3D" id="1.25.10.10">
    <property type="entry name" value="Leucine-rich Repeat Variant"/>
    <property type="match status" value="1"/>
</dbReference>
<protein>
    <recommendedName>
        <fullName evidence="1">RNA helicase</fullName>
        <ecNumber evidence="1">3.6.4.13</ecNumber>
    </recommendedName>
</protein>
<proteinExistence type="predicted"/>
<evidence type="ECO:0000313" key="12">
    <source>
        <dbReference type="Proteomes" id="UP001209878"/>
    </source>
</evidence>
<feature type="compositionally biased region" description="Acidic residues" evidence="8">
    <location>
        <begin position="796"/>
        <end position="806"/>
    </location>
</feature>
<dbReference type="PANTHER" id="PTHR22655">
    <property type="entry name" value="ATP-DEPENDENT RNA HELICASE TDRD12-RELATED"/>
    <property type="match status" value="1"/>
</dbReference>
<evidence type="ECO:0000256" key="3">
    <source>
        <dbReference type="ARBA" id="ARBA00022741"/>
    </source>
</evidence>